<keyword evidence="3 6" id="KW-0812">Transmembrane</keyword>
<evidence type="ECO:0000256" key="6">
    <source>
        <dbReference type="SAM" id="Phobius"/>
    </source>
</evidence>
<dbReference type="Proteomes" id="UP000606499">
    <property type="component" value="Unassembled WGS sequence"/>
</dbReference>
<name>A0A923LTM1_9FIRM</name>
<dbReference type="PANTHER" id="PTHR36115">
    <property type="entry name" value="PROLINE-RICH ANTIGEN HOMOLOG-RELATED"/>
    <property type="match status" value="1"/>
</dbReference>
<reference evidence="8" key="1">
    <citation type="submission" date="2020-08" db="EMBL/GenBank/DDBJ databases">
        <title>Genome public.</title>
        <authorList>
            <person name="Liu C."/>
            <person name="Sun Q."/>
        </authorList>
    </citation>
    <scope>NUCLEOTIDE SEQUENCE</scope>
    <source>
        <strain evidence="8">NSJ-28</strain>
    </source>
</reference>
<keyword evidence="9" id="KW-1185">Reference proteome</keyword>
<gene>
    <name evidence="8" type="ORF">H8S45_01895</name>
</gene>
<feature type="transmembrane region" description="Helical" evidence="6">
    <location>
        <begin position="12"/>
        <end position="33"/>
    </location>
</feature>
<keyword evidence="5 6" id="KW-0472">Membrane</keyword>
<feature type="transmembrane region" description="Helical" evidence="6">
    <location>
        <begin position="140"/>
        <end position="158"/>
    </location>
</feature>
<feature type="transmembrane region" description="Helical" evidence="6">
    <location>
        <begin position="53"/>
        <end position="75"/>
    </location>
</feature>
<keyword evidence="4 6" id="KW-1133">Transmembrane helix</keyword>
<accession>A0A923LTM1</accession>
<dbReference type="GO" id="GO:0005886">
    <property type="term" value="C:plasma membrane"/>
    <property type="evidence" value="ECO:0007669"/>
    <property type="project" value="UniProtKB-SubCell"/>
</dbReference>
<protein>
    <submittedName>
        <fullName evidence="8">RDD family protein</fullName>
    </submittedName>
</protein>
<evidence type="ECO:0000313" key="9">
    <source>
        <dbReference type="Proteomes" id="UP000606499"/>
    </source>
</evidence>
<organism evidence="8 9">
    <name type="scientific">Agathobaculum faecis</name>
    <dbReference type="NCBI Taxonomy" id="2763013"/>
    <lineage>
        <taxon>Bacteria</taxon>
        <taxon>Bacillati</taxon>
        <taxon>Bacillota</taxon>
        <taxon>Clostridia</taxon>
        <taxon>Eubacteriales</taxon>
        <taxon>Butyricicoccaceae</taxon>
        <taxon>Agathobaculum</taxon>
    </lineage>
</organism>
<dbReference type="RefSeq" id="WP_054326052.1">
    <property type="nucleotide sequence ID" value="NZ_JACOPL010000001.1"/>
</dbReference>
<evidence type="ECO:0000256" key="4">
    <source>
        <dbReference type="ARBA" id="ARBA00022989"/>
    </source>
</evidence>
<dbReference type="InterPro" id="IPR010432">
    <property type="entry name" value="RDD"/>
</dbReference>
<proteinExistence type="predicted"/>
<dbReference type="AlphaFoldDB" id="A0A923LTM1"/>
<evidence type="ECO:0000256" key="5">
    <source>
        <dbReference type="ARBA" id="ARBA00023136"/>
    </source>
</evidence>
<feature type="domain" description="RDD" evidence="7">
    <location>
        <begin position="7"/>
        <end position="171"/>
    </location>
</feature>
<comment type="caution">
    <text evidence="8">The sequence shown here is derived from an EMBL/GenBank/DDBJ whole genome shotgun (WGS) entry which is preliminary data.</text>
</comment>
<dbReference type="InterPro" id="IPR051791">
    <property type="entry name" value="Pra-immunoreactive"/>
</dbReference>
<evidence type="ECO:0000256" key="1">
    <source>
        <dbReference type="ARBA" id="ARBA00004651"/>
    </source>
</evidence>
<sequence>MKTNAVGPFRRLAAYAVDWYLATMACGAPLLLVNSMRTGSTAIDTSIPDGAAGWLWGTVALLLGMLYYWLIPLLWDGRTPGKRLFRLRIVRAEGAGRVGAGALALRQIVGILLVEGAIAFPSQLLRELIARAAGDSAANALRIVMVAVTIVSIMLGMYTPSRRMLHDRLSGTSEIFEEKK</sequence>
<keyword evidence="2" id="KW-1003">Cell membrane</keyword>
<dbReference type="Pfam" id="PF06271">
    <property type="entry name" value="RDD"/>
    <property type="match status" value="1"/>
</dbReference>
<evidence type="ECO:0000259" key="7">
    <source>
        <dbReference type="Pfam" id="PF06271"/>
    </source>
</evidence>
<evidence type="ECO:0000256" key="2">
    <source>
        <dbReference type="ARBA" id="ARBA00022475"/>
    </source>
</evidence>
<feature type="transmembrane region" description="Helical" evidence="6">
    <location>
        <begin position="96"/>
        <end position="120"/>
    </location>
</feature>
<comment type="subcellular location">
    <subcellularLocation>
        <location evidence="1">Cell membrane</location>
        <topology evidence="1">Multi-pass membrane protein</topology>
    </subcellularLocation>
</comment>
<evidence type="ECO:0000313" key="8">
    <source>
        <dbReference type="EMBL" id="MBC5724221.1"/>
    </source>
</evidence>
<dbReference type="EMBL" id="JACOPL010000001">
    <property type="protein sequence ID" value="MBC5724221.1"/>
    <property type="molecule type" value="Genomic_DNA"/>
</dbReference>
<evidence type="ECO:0000256" key="3">
    <source>
        <dbReference type="ARBA" id="ARBA00022692"/>
    </source>
</evidence>